<evidence type="ECO:0000313" key="5">
    <source>
        <dbReference type="Proteomes" id="UP001470230"/>
    </source>
</evidence>
<protein>
    <recommendedName>
        <fullName evidence="3">Protein kinase domain-containing protein</fullName>
    </recommendedName>
</protein>
<dbReference type="InterPro" id="IPR011990">
    <property type="entry name" value="TPR-like_helical_dom_sf"/>
</dbReference>
<dbReference type="SUPFAM" id="SSF81901">
    <property type="entry name" value="HCP-like"/>
    <property type="match status" value="8"/>
</dbReference>
<sequence length="1659" mass="193656">MGNKLKDFCEFFERSDFKNRCERFPGIISKYSFIYISESENIENENLKDLFQSVGESSYLVICYGKSDPDVKNGYFVININKKILLIDESSINKLFSAKSGFSIYFIGDAKSFFDKKITIEYNEIVLDDFNLEKIVNLDRSLFYLSKREFDKVINRVWSNVSLCISGFLIMNSYKKLKKDRMNDFFSNHIINTDPLKRIQLELNKDEYIDVGPISSSFNSMVDLIYHIEKEELFALKRSTMSNPEAQKLFDRERYNYSKLNHPFIPKFIGTTDHNGIIIEYIRGHTLFHIHKLQLSEDDKLTIIFELLLVFEYLHQNEFVYRDLKPSKIIFDENKDIVLIDFDRMIIKDPGQGPDHDHTVDFVNSFCDPEIFSGGRVSDKCDIYSLGLIIYYIIFEKKPEYYKESNDLNVNLPIHKIIKQCTESNPDKRPNCSDLITYFLIHFHSRVLRKKFAQYFTHFYLFNRIQYFLKSLLSIDSTYLKDEYLKQKIKKSEYYYVFAKKQKNPLSQYILGRNGNENKVIIENYYSIIPKYDCADTGLIYDYKYKTNDELKTLSDSNIEQLVQLCLRSEDPIAQNDLGYIYYKNNNLDEAIHYFKLSADQNFSVAQVNLGYIYLYEEQYQNTEKAIHFLTSAADHNNDYMASFFLSLIYINGVNVKVDINKAIHYLEQVALFNEPNSQFILGSIYYKGEFIARDTNKAIQYLSLAANQNHQYAQNNLGFIYYSGECVTRDINRAIHFFSLAASQNDLNAINNLGYIYYNDLNFGKVETVINFLENAANKNDANAQNSLGYVYYNDFDPKVHDAGKGIHYFKLSANQNCKIAQYNLGVIYYEDENMRNIEKSIQYFSLLADQNDPFAQYSLGVIYYDLMDIHRSLYYLTLSANQNNPIALLKLGTIYYENENIRDIMIAIYYLKLSADQLNSCAMNILGYIYYTELGSRDIINSIHYFTLSSNMNNAFSQYNLGLIYMQGKYIERDINKSIHYFSLSANQYHVDACYKLGFIYHEGKYISRDIYKSIYYLRLAADMNHVDALFQLATIYLSGKYVKRDIEKGIYYLRWAAKQNYSNAQFALGIIYYSGILVRRDIDRAIFYLSLASNSNHSNAQFQLGTIYYNEKYIPRDIKKAIHYFALASNQNHPDAQFSLGLIYYSGEFVTQDINRAIYYFHLAAHQNHPDAQFSLGMIYSCGEYFTPDYKRAIDFFNQAADLNNPNAQYQLGIIYYNGEHVDQDIKAALHYLESASRQKFIDASFALGIIYYTGEHVARSIRKSIEYLTDAADMNHSNSQFALGMIYYEGYYITRNINKAIHYFSLASNNNNSNAQFILGLMYYEGIYVSRDINKSIHYYKLSSNNYNSDAQLNLGMIYYEGIYTSKNIRESIKYLQLSANQHNSIAQYQLGVFYLFGKHIKQNIHKAISYLELSANANNSNAQFVLGYVYYSEEFAELNIEYSIKYLKMAAEQNHSNAFFALGYICQCNNQVRNSIKNYVSSSNLNNVFAKNNLGVYYFKNRNIKAAIKLFKEAIEIDNDVYSLFNLARIYFYGIGVVPNISKAISLMQIAFDKKFYLAGYFLFVVYLRGDGAVKNVFKAGYLKNKILGKFPKSQSWFDDINFDEFHKFVKKYCFLQYTFKSTKNIKRSSFVQPIDINDFFYDGLGNDIYQKNS</sequence>
<dbReference type="SUPFAM" id="SSF56112">
    <property type="entry name" value="Protein kinase-like (PK-like)"/>
    <property type="match status" value="1"/>
</dbReference>
<reference evidence="4 5" key="1">
    <citation type="submission" date="2024-04" db="EMBL/GenBank/DDBJ databases">
        <title>Tritrichomonas musculus Genome.</title>
        <authorList>
            <person name="Alves-Ferreira E."/>
            <person name="Grigg M."/>
            <person name="Lorenzi H."/>
            <person name="Galac M."/>
        </authorList>
    </citation>
    <scope>NUCLEOTIDE SEQUENCE [LARGE SCALE GENOMIC DNA]</scope>
    <source>
        <strain evidence="4 5">EAF2021</strain>
    </source>
</reference>
<dbReference type="EMBL" id="JAPFFF010000009">
    <property type="protein sequence ID" value="KAK8882069.1"/>
    <property type="molecule type" value="Genomic_DNA"/>
</dbReference>
<dbReference type="Gene3D" id="1.10.510.10">
    <property type="entry name" value="Transferase(Phosphotransferase) domain 1"/>
    <property type="match status" value="1"/>
</dbReference>
<accession>A0ABR2JTJ4</accession>
<dbReference type="PROSITE" id="PS50011">
    <property type="entry name" value="PROTEIN_KINASE_DOM"/>
    <property type="match status" value="1"/>
</dbReference>
<keyword evidence="2" id="KW-0802">TPR repeat</keyword>
<dbReference type="SMART" id="SM00028">
    <property type="entry name" value="TPR"/>
    <property type="match status" value="5"/>
</dbReference>
<evidence type="ECO:0000313" key="4">
    <source>
        <dbReference type="EMBL" id="KAK8882069.1"/>
    </source>
</evidence>
<comment type="caution">
    <text evidence="4">The sequence shown here is derived from an EMBL/GenBank/DDBJ whole genome shotgun (WGS) entry which is preliminary data.</text>
</comment>
<dbReference type="PROSITE" id="PS50005">
    <property type="entry name" value="TPR"/>
    <property type="match status" value="1"/>
</dbReference>
<dbReference type="InterPro" id="IPR050767">
    <property type="entry name" value="Sel1_AlgK"/>
</dbReference>
<dbReference type="CDD" id="cd00180">
    <property type="entry name" value="PKc"/>
    <property type="match status" value="1"/>
</dbReference>
<dbReference type="Pfam" id="PF00069">
    <property type="entry name" value="Pkinase"/>
    <property type="match status" value="1"/>
</dbReference>
<dbReference type="PANTHER" id="PTHR11102">
    <property type="entry name" value="SEL-1-LIKE PROTEIN"/>
    <property type="match status" value="1"/>
</dbReference>
<dbReference type="Gene3D" id="1.25.40.10">
    <property type="entry name" value="Tetratricopeptide repeat domain"/>
    <property type="match status" value="7"/>
</dbReference>
<evidence type="ECO:0000256" key="2">
    <source>
        <dbReference type="PROSITE-ProRule" id="PRU00339"/>
    </source>
</evidence>
<dbReference type="Pfam" id="PF08238">
    <property type="entry name" value="Sel1"/>
    <property type="match status" value="26"/>
</dbReference>
<dbReference type="SMART" id="SM00671">
    <property type="entry name" value="SEL1"/>
    <property type="match status" value="27"/>
</dbReference>
<keyword evidence="5" id="KW-1185">Reference proteome</keyword>
<evidence type="ECO:0000256" key="1">
    <source>
        <dbReference type="ARBA" id="ARBA00038101"/>
    </source>
</evidence>
<dbReference type="InterPro" id="IPR000719">
    <property type="entry name" value="Prot_kinase_dom"/>
</dbReference>
<organism evidence="4 5">
    <name type="scientific">Tritrichomonas musculus</name>
    <dbReference type="NCBI Taxonomy" id="1915356"/>
    <lineage>
        <taxon>Eukaryota</taxon>
        <taxon>Metamonada</taxon>
        <taxon>Parabasalia</taxon>
        <taxon>Tritrichomonadida</taxon>
        <taxon>Tritrichomonadidae</taxon>
        <taxon>Tritrichomonas</taxon>
    </lineage>
</organism>
<dbReference type="InterPro" id="IPR011009">
    <property type="entry name" value="Kinase-like_dom_sf"/>
</dbReference>
<dbReference type="InterPro" id="IPR019734">
    <property type="entry name" value="TPR_rpt"/>
</dbReference>
<gene>
    <name evidence="4" type="ORF">M9Y10_044709</name>
</gene>
<dbReference type="Proteomes" id="UP001470230">
    <property type="component" value="Unassembled WGS sequence"/>
</dbReference>
<name>A0ABR2JTJ4_9EUKA</name>
<feature type="repeat" description="TPR" evidence="2">
    <location>
        <begin position="1493"/>
        <end position="1526"/>
    </location>
</feature>
<dbReference type="InterPro" id="IPR006597">
    <property type="entry name" value="Sel1-like"/>
</dbReference>
<feature type="domain" description="Protein kinase" evidence="3">
    <location>
        <begin position="203"/>
        <end position="447"/>
    </location>
</feature>
<dbReference type="PANTHER" id="PTHR11102:SF160">
    <property type="entry name" value="ERAD-ASSOCIATED E3 UBIQUITIN-PROTEIN LIGASE COMPONENT HRD3"/>
    <property type="match status" value="1"/>
</dbReference>
<comment type="similarity">
    <text evidence="1">Belongs to the sel-1 family.</text>
</comment>
<proteinExistence type="inferred from homology"/>
<evidence type="ECO:0000259" key="3">
    <source>
        <dbReference type="PROSITE" id="PS50011"/>
    </source>
</evidence>